<dbReference type="EMBL" id="AE014075">
    <property type="protein sequence ID" value="AAN80868.1"/>
    <property type="molecule type" value="Genomic_DNA"/>
</dbReference>
<keyword evidence="2" id="KW-1185">Reference proteome</keyword>
<dbReference type="HOGENOM" id="CLU_106636_0_0_6"/>
<evidence type="ECO:0000313" key="1">
    <source>
        <dbReference type="EMBL" id="AAN80868.1"/>
    </source>
</evidence>
<gene>
    <name evidence="1" type="ordered locus">c2409</name>
</gene>
<proteinExistence type="predicted"/>
<organism evidence="1 2">
    <name type="scientific">Escherichia coli O6:H1 (strain CFT073 / ATCC 700928 / UPEC)</name>
    <dbReference type="NCBI Taxonomy" id="199310"/>
    <lineage>
        <taxon>Bacteria</taxon>
        <taxon>Pseudomonadati</taxon>
        <taxon>Pseudomonadota</taxon>
        <taxon>Gammaproteobacteria</taxon>
        <taxon>Enterobacterales</taxon>
        <taxon>Enterobacteriaceae</taxon>
        <taxon>Escherichia</taxon>
    </lineage>
</organism>
<dbReference type="AlphaFoldDB" id="A0A0H2V9N2"/>
<reference evidence="1 2" key="1">
    <citation type="journal article" date="2002" name="Proc. Natl. Acad. Sci. U.S.A.">
        <title>Extensive mosaic structure revealed by the complete genome sequence of uropathogenic Escherichia coli.</title>
        <authorList>
            <person name="Welch R.A."/>
            <person name="Burland V."/>
            <person name="Plunkett G.III."/>
            <person name="Redford P."/>
            <person name="Roesch P."/>
            <person name="Rasko D."/>
            <person name="Buckles E.L."/>
            <person name="Liou S.R."/>
            <person name="Boutin A."/>
            <person name="Hackett J."/>
            <person name="Stroud D."/>
            <person name="Mayhew G.F."/>
            <person name="Rose D.J."/>
            <person name="Zhou S."/>
            <person name="Schwartz D.C."/>
            <person name="Perna N.T."/>
            <person name="Mobley H.L."/>
            <person name="Donnenberg M.S."/>
            <person name="Blattner F.R."/>
        </authorList>
    </citation>
    <scope>NUCLEOTIDE SEQUENCE [LARGE SCALE GENOMIC DNA]</scope>
    <source>
        <strain evidence="2">CFT073 / ATCC 700928 / UPEC</strain>
    </source>
</reference>
<dbReference type="Proteomes" id="UP000001410">
    <property type="component" value="Chromosome"/>
</dbReference>
<sequence>MVYHQARDDEIKLKVGKMDSIDKRFLDFIRSKKNNIVLDDMKDDFKKDDGSSSKMADYLLFNNDVILEQKLLTNDRTDLINEKINELAKTDEWLKRSWFGRVHIEELIQKHPDSDAFRKKIMDYAYRNIKDLVATSNRQIRATKESLNIPRAVGGLVILNESIMPYESEYVMAELNFLVENPHYEHVDFVLYISELRRSTHNIIDMSAMIKSSSPRYEFVNWYIKNVFSFDFASFFNHPIQFL</sequence>
<accession>A0A0H2V9N2</accession>
<dbReference type="KEGG" id="ecc:c2409"/>
<evidence type="ECO:0000313" key="2">
    <source>
        <dbReference type="Proteomes" id="UP000001410"/>
    </source>
</evidence>
<name>A0A0H2V9N2_ECOL6</name>
<protein>
    <submittedName>
        <fullName evidence="1">Uncharacterized protein</fullName>
    </submittedName>
</protein>